<evidence type="ECO:0000259" key="8">
    <source>
        <dbReference type="SMART" id="SM01340"/>
    </source>
</evidence>
<dbReference type="SUPFAM" id="SSF118116">
    <property type="entry name" value="DNA mismatch repair protein MutL"/>
    <property type="match status" value="1"/>
</dbReference>
<dbReference type="InterPro" id="IPR013507">
    <property type="entry name" value="DNA_mismatch_S5_2-like"/>
</dbReference>
<evidence type="ECO:0000313" key="10">
    <source>
        <dbReference type="Proteomes" id="UP000647339"/>
    </source>
</evidence>
<dbReference type="Pfam" id="PF13589">
    <property type="entry name" value="HATPase_c_3"/>
    <property type="match status" value="1"/>
</dbReference>
<feature type="compositionally biased region" description="Basic and acidic residues" evidence="6">
    <location>
        <begin position="351"/>
        <end position="362"/>
    </location>
</feature>
<dbReference type="Gene3D" id="3.30.565.10">
    <property type="entry name" value="Histidine kinase-like ATPase, C-terminal domain"/>
    <property type="match status" value="1"/>
</dbReference>
<evidence type="ECO:0000256" key="5">
    <source>
        <dbReference type="HAMAP-Rule" id="MF_00149"/>
    </source>
</evidence>
<dbReference type="NCBIfam" id="TIGR00585">
    <property type="entry name" value="mutl"/>
    <property type="match status" value="1"/>
</dbReference>
<dbReference type="InterPro" id="IPR020667">
    <property type="entry name" value="DNA_mismatch_repair_MutL"/>
</dbReference>
<evidence type="ECO:0000256" key="4">
    <source>
        <dbReference type="ARBA" id="ARBA00023204"/>
    </source>
</evidence>
<dbReference type="PANTHER" id="PTHR10073">
    <property type="entry name" value="DNA MISMATCH REPAIR PROTEIN MLH, PMS, MUTL"/>
    <property type="match status" value="1"/>
</dbReference>
<dbReference type="InterPro" id="IPR014721">
    <property type="entry name" value="Ribsml_uS5_D2-typ_fold_subgr"/>
</dbReference>
<dbReference type="InterPro" id="IPR037198">
    <property type="entry name" value="MutL_C_sf"/>
</dbReference>
<dbReference type="Proteomes" id="UP000647339">
    <property type="component" value="Unassembled WGS sequence"/>
</dbReference>
<dbReference type="RefSeq" id="WP_137401298.1">
    <property type="nucleotide sequence ID" value="NZ_BMIU01000011.1"/>
</dbReference>
<dbReference type="SMART" id="SM01340">
    <property type="entry name" value="DNA_mis_repair"/>
    <property type="match status" value="1"/>
</dbReference>
<dbReference type="Gene3D" id="3.30.1540.20">
    <property type="entry name" value="MutL, C-terminal domain, dimerisation subdomain"/>
    <property type="match status" value="1"/>
</dbReference>
<dbReference type="InterPro" id="IPR014790">
    <property type="entry name" value="MutL_C"/>
</dbReference>
<dbReference type="InterPro" id="IPR042120">
    <property type="entry name" value="MutL_C_dimsub"/>
</dbReference>
<dbReference type="SUPFAM" id="SSF54211">
    <property type="entry name" value="Ribosomal protein S5 domain 2-like"/>
    <property type="match status" value="1"/>
</dbReference>
<keyword evidence="3 5" id="KW-0227">DNA damage</keyword>
<sequence>MSDIIQLLPDAIANQIAAGEVVQRPSSALKELLENAVDAGATDIQVLVKEAGKMLIQVIDNGKGMSITDARMCFERHATSKIRRSEDLFAIRTFGFRGEAMASIAAVAQVELKTRAKGEELGTLICIEGSEVKKQEPVVCPEGTSIAVKNLFFNVPARRNFLKSNPVEMKHIVDEFQRVALANPEVNFSLVHNDMELFKLSAGKLSQRIVGIFGKNYQSQLVACEEETPHVTIKGYVGKPENAKKSRGEQYFFVNNRYIKSNYLNHAVSNAFEGLMAPDQHPFYVLFLAIDPSHIDINVHPTKTEIKFDDERTIYSVVRAGVKQALGAHNVVPTLDFSLDVNFTENWKNDQTRKDEVSRENSYKTYSSPTIKKQDTTGWERLFEGEKSSDIRETAINEAGDDSSELLTFSSRANEEEVESAIAPDPVKPVFHEGERNAGATFQVELNYIVAQLGTGLLLIDQQASHERILYERYIKQLKNTGGASQQCLFPQSLSLSLADYTLAMDLHEELNSLGFVIEEFGKNTLLIKGVPADVQINNEKALFEGLLEQFKHFKSELSLDNKENLARSLAKKSSIKKGIKLKSQEMETLVGQLFACQNPNYGLSGNKTFVKLDLSKIRSFFEK</sequence>
<feature type="region of interest" description="Disordered" evidence="6">
    <location>
        <begin position="351"/>
        <end position="370"/>
    </location>
</feature>
<protein>
    <recommendedName>
        <fullName evidence="2 5">DNA mismatch repair protein MutL</fullName>
    </recommendedName>
</protein>
<dbReference type="PANTHER" id="PTHR10073:SF12">
    <property type="entry name" value="DNA MISMATCH REPAIR PROTEIN MLH1"/>
    <property type="match status" value="1"/>
</dbReference>
<feature type="domain" description="DNA mismatch repair protein S5" evidence="8">
    <location>
        <begin position="209"/>
        <end position="327"/>
    </location>
</feature>
<dbReference type="InterPro" id="IPR042121">
    <property type="entry name" value="MutL_C_regsub"/>
</dbReference>
<comment type="function">
    <text evidence="5">This protein is involved in the repair of mismatches in DNA. It is required for dam-dependent methyl-directed DNA mismatch repair. May act as a 'molecular matchmaker', a protein that promotes the formation of a stable complex between two or more DNA-binding proteins in an ATP-dependent manner without itself being part of a final effector complex.</text>
</comment>
<gene>
    <name evidence="5 9" type="primary">mutL</name>
    <name evidence="9" type="ORF">GCM10011339_24410</name>
</gene>
<dbReference type="InterPro" id="IPR002099">
    <property type="entry name" value="MutL/Mlh/PMS"/>
</dbReference>
<reference evidence="10" key="1">
    <citation type="journal article" date="2019" name="Int. J. Syst. Evol. Microbiol.">
        <title>The Global Catalogue of Microorganisms (GCM) 10K type strain sequencing project: providing services to taxonomists for standard genome sequencing and annotation.</title>
        <authorList>
            <consortium name="The Broad Institute Genomics Platform"/>
            <consortium name="The Broad Institute Genome Sequencing Center for Infectious Disease"/>
            <person name="Wu L."/>
            <person name="Ma J."/>
        </authorList>
    </citation>
    <scope>NUCLEOTIDE SEQUENCE [LARGE SCALE GENOMIC DNA]</scope>
    <source>
        <strain evidence="10">CGMCC 1.15407</strain>
    </source>
</reference>
<dbReference type="Gene3D" id="3.30.1370.100">
    <property type="entry name" value="MutL, C-terminal domain, regulatory subdomain"/>
    <property type="match status" value="1"/>
</dbReference>
<accession>A0ABQ1V337</accession>
<evidence type="ECO:0000256" key="6">
    <source>
        <dbReference type="SAM" id="MobiDB-lite"/>
    </source>
</evidence>
<evidence type="ECO:0000256" key="3">
    <source>
        <dbReference type="ARBA" id="ARBA00022763"/>
    </source>
</evidence>
<evidence type="ECO:0000259" key="7">
    <source>
        <dbReference type="SMART" id="SM00853"/>
    </source>
</evidence>
<dbReference type="CDD" id="cd00782">
    <property type="entry name" value="MutL_Trans"/>
    <property type="match status" value="1"/>
</dbReference>
<evidence type="ECO:0000256" key="1">
    <source>
        <dbReference type="ARBA" id="ARBA00006082"/>
    </source>
</evidence>
<comment type="similarity">
    <text evidence="1 5">Belongs to the DNA mismatch repair MutL/HexB family.</text>
</comment>
<comment type="caution">
    <text evidence="9">The sequence shown here is derived from an EMBL/GenBank/DDBJ whole genome shotgun (WGS) entry which is preliminary data.</text>
</comment>
<evidence type="ECO:0000256" key="2">
    <source>
        <dbReference type="ARBA" id="ARBA00021975"/>
    </source>
</evidence>
<evidence type="ECO:0000313" key="9">
    <source>
        <dbReference type="EMBL" id="GGF35203.1"/>
    </source>
</evidence>
<dbReference type="Pfam" id="PF01119">
    <property type="entry name" value="DNA_mis_repair"/>
    <property type="match status" value="1"/>
</dbReference>
<organism evidence="9 10">
    <name type="scientific">Echinicola rosea</name>
    <dbReference type="NCBI Taxonomy" id="1807691"/>
    <lineage>
        <taxon>Bacteria</taxon>
        <taxon>Pseudomonadati</taxon>
        <taxon>Bacteroidota</taxon>
        <taxon>Cytophagia</taxon>
        <taxon>Cytophagales</taxon>
        <taxon>Cyclobacteriaceae</taxon>
        <taxon>Echinicola</taxon>
    </lineage>
</organism>
<dbReference type="InterPro" id="IPR020568">
    <property type="entry name" value="Ribosomal_Su5_D2-typ_SF"/>
</dbReference>
<keyword evidence="4 5" id="KW-0234">DNA repair</keyword>
<dbReference type="Pfam" id="PF08676">
    <property type="entry name" value="MutL_C"/>
    <property type="match status" value="1"/>
</dbReference>
<dbReference type="SMART" id="SM00853">
    <property type="entry name" value="MutL_C"/>
    <property type="match status" value="1"/>
</dbReference>
<dbReference type="InterPro" id="IPR038973">
    <property type="entry name" value="MutL/Mlh/Pms-like"/>
</dbReference>
<dbReference type="InterPro" id="IPR036890">
    <property type="entry name" value="HATPase_C_sf"/>
</dbReference>
<name>A0ABQ1V337_9BACT</name>
<dbReference type="CDD" id="cd16926">
    <property type="entry name" value="HATPase_MutL-MLH-PMS-like"/>
    <property type="match status" value="1"/>
</dbReference>
<dbReference type="EMBL" id="BMIU01000011">
    <property type="protein sequence ID" value="GGF35203.1"/>
    <property type="molecule type" value="Genomic_DNA"/>
</dbReference>
<keyword evidence="10" id="KW-1185">Reference proteome</keyword>
<feature type="domain" description="MutL C-terminal dimerisation" evidence="7">
    <location>
        <begin position="440"/>
        <end position="582"/>
    </location>
</feature>
<dbReference type="SUPFAM" id="SSF55874">
    <property type="entry name" value="ATPase domain of HSP90 chaperone/DNA topoisomerase II/histidine kinase"/>
    <property type="match status" value="1"/>
</dbReference>
<proteinExistence type="inferred from homology"/>
<dbReference type="HAMAP" id="MF_00149">
    <property type="entry name" value="DNA_mis_repair"/>
    <property type="match status" value="1"/>
</dbReference>
<dbReference type="Gene3D" id="3.30.230.10">
    <property type="match status" value="1"/>
</dbReference>